<keyword evidence="4 7" id="KW-0067">ATP-binding</keyword>
<dbReference type="InterPro" id="IPR011545">
    <property type="entry name" value="DEAD/DEAH_box_helicase_dom"/>
</dbReference>
<dbReference type="GO" id="GO:0003724">
    <property type="term" value="F:RNA helicase activity"/>
    <property type="evidence" value="ECO:0007669"/>
    <property type="project" value="UniProtKB-EC"/>
</dbReference>
<dbReference type="Pfam" id="PF00270">
    <property type="entry name" value="DEAD"/>
    <property type="match status" value="1"/>
</dbReference>
<evidence type="ECO:0000256" key="5">
    <source>
        <dbReference type="ARBA" id="ARBA00022884"/>
    </source>
</evidence>
<dbReference type="PROSITE" id="PS51192">
    <property type="entry name" value="HELICASE_ATP_BIND_1"/>
    <property type="match status" value="1"/>
</dbReference>
<dbReference type="PANTHER" id="PTHR24031">
    <property type="entry name" value="RNA HELICASE"/>
    <property type="match status" value="1"/>
</dbReference>
<dbReference type="Pfam" id="PF13959">
    <property type="entry name" value="CTE_SPB4"/>
    <property type="match status" value="1"/>
</dbReference>
<evidence type="ECO:0000313" key="13">
    <source>
        <dbReference type="Proteomes" id="UP001292094"/>
    </source>
</evidence>
<dbReference type="InterPro" id="IPR027417">
    <property type="entry name" value="P-loop_NTPase"/>
</dbReference>
<dbReference type="SMART" id="SM00490">
    <property type="entry name" value="HELICc"/>
    <property type="match status" value="1"/>
</dbReference>
<dbReference type="InterPro" id="IPR025313">
    <property type="entry name" value="SPB4-like_CTE"/>
</dbReference>
<keyword evidence="1 7" id="KW-0547">Nucleotide-binding</keyword>
<feature type="domain" description="DEAD-box RNA helicase Q" evidence="11">
    <location>
        <begin position="124"/>
        <end position="152"/>
    </location>
</feature>
<dbReference type="EC" id="3.6.4.13" evidence="7"/>
<feature type="region of interest" description="Disordered" evidence="8">
    <location>
        <begin position="74"/>
        <end position="100"/>
    </location>
</feature>
<dbReference type="InterPro" id="IPR001650">
    <property type="entry name" value="Helicase_C-like"/>
</dbReference>
<feature type="region of interest" description="Disordered" evidence="8">
    <location>
        <begin position="733"/>
        <end position="868"/>
    </location>
</feature>
<keyword evidence="2 7" id="KW-0378">Hydrolase</keyword>
<evidence type="ECO:0000256" key="7">
    <source>
        <dbReference type="RuleBase" id="RU365068"/>
    </source>
</evidence>
<dbReference type="GO" id="GO:0016787">
    <property type="term" value="F:hydrolase activity"/>
    <property type="evidence" value="ECO:0007669"/>
    <property type="project" value="UniProtKB-KW"/>
</dbReference>
<feature type="domain" description="Helicase C-terminal" evidence="10">
    <location>
        <begin position="357"/>
        <end position="504"/>
    </location>
</feature>
<evidence type="ECO:0000256" key="4">
    <source>
        <dbReference type="ARBA" id="ARBA00022840"/>
    </source>
</evidence>
<feature type="compositionally biased region" description="Basic residues" evidence="8">
    <location>
        <begin position="74"/>
        <end position="87"/>
    </location>
</feature>
<evidence type="ECO:0000256" key="2">
    <source>
        <dbReference type="ARBA" id="ARBA00022801"/>
    </source>
</evidence>
<dbReference type="Proteomes" id="UP001292094">
    <property type="component" value="Unassembled WGS sequence"/>
</dbReference>
<feature type="compositionally biased region" description="Polar residues" evidence="8">
    <location>
        <begin position="580"/>
        <end position="602"/>
    </location>
</feature>
<keyword evidence="3 7" id="KW-0347">Helicase</keyword>
<dbReference type="CDD" id="cd17941">
    <property type="entry name" value="DEADc_DDX10"/>
    <property type="match status" value="1"/>
</dbReference>
<dbReference type="CDD" id="cd18787">
    <property type="entry name" value="SF2_C_DEAD"/>
    <property type="match status" value="1"/>
</dbReference>
<comment type="domain">
    <text evidence="7">The Q motif is unique to and characteristic of the DEAD box family of RNA helicases and controls ATP binding and hydrolysis.</text>
</comment>
<feature type="domain" description="Helicase ATP-binding" evidence="9">
    <location>
        <begin position="155"/>
        <end position="329"/>
    </location>
</feature>
<dbReference type="PROSITE" id="PS51194">
    <property type="entry name" value="HELICASE_CTER"/>
    <property type="match status" value="1"/>
</dbReference>
<evidence type="ECO:0000256" key="8">
    <source>
        <dbReference type="SAM" id="MobiDB-lite"/>
    </source>
</evidence>
<dbReference type="Gene3D" id="3.40.50.300">
    <property type="entry name" value="P-loop containing nucleotide triphosphate hydrolases"/>
    <property type="match status" value="2"/>
</dbReference>
<sequence>MSVLVGSTVKMCALVNSEDVFWWVVKMSVVVGSEDEFFGKNSEHPSHSVFTMDEDNTTNVLKDKEKKKTFTVPMPKKKKGFKGKKKQQQMFKPKPKQTNIEQDEITSLQERTAKLAEVNWEEVESFDKLPLSKKTRLGLREHKFTVPTKIQRQSLILSLRGIDVVAAAKTGSGKTLAFVIPMLELLYIRKWTNVDGLGAIILTPVRELAYQIFSVLNKVGKKHEFSAGLIIGGKDLKYEWSLVHNCNILVCTPGRLLQHMTENPDFDTDNVQMLILDEADQCLSMGFADTMNYILEGLPQERQTLLFSATQTRDVKDLVRAGCHNPVFCSAHENSKTTTPKGLKESYVVCEVHDKFQFLWSFIKYHKKHKILVFFATCKQVQYMYHIFCKLQLGLTVLALHGGMHQLRRMAMYDDFCAKKFAVLFATDVAARGLDIPAVDWVLQLDCPEDVTTYVHRAGRTARYSNSGQSLLVLSPTEETEMVSKLTTKNIPIEKIEVDPNRIHTIHIKVEVVLSKYNNLKEEAVRAFKAYLKNIALMKDKKVFDVTSINLNVFARSLGLGVTPRIRFLEKKLKQKFGSDKSTTNKPLQPQKPTLTTLNFNAGDSDDDEDDGNDFLSTAKDQKKYLNDLDVDTNTIIHEEPMKGKEKMITKAAVAKKLLKKNLQINTRIVFDDEGELVMDPTKQQVSQAARQMTAEEVDGGINIDQLKVIMREEDHIDKKLHAEKAKLNKIKRKEKAKKKKEEEEDEDMVEEDEESEDDALQTIIDELPDPDKVFGSGGDSDEDEEEEDSDSERGEQEEDSDNESGEEDEDSDNESGEEDEDSDSETDDEEVTSEDEEAKGSDKTKVSGKRQARQRAREVKRARLAQTNDLQTLPVDEQEQLALFLLRGRT</sequence>
<feature type="short sequence motif" description="Q motif" evidence="6">
    <location>
        <begin position="124"/>
        <end position="152"/>
    </location>
</feature>
<accession>A0AAE1QAD7</accession>
<protein>
    <recommendedName>
        <fullName evidence="7">ATP-dependent RNA helicase</fullName>
        <ecNumber evidence="7">3.6.4.13</ecNumber>
    </recommendedName>
</protein>
<dbReference type="EMBL" id="JAWZYT010000492">
    <property type="protein sequence ID" value="KAK4322876.1"/>
    <property type="molecule type" value="Genomic_DNA"/>
</dbReference>
<keyword evidence="5 7" id="KW-0694">RNA-binding</keyword>
<name>A0AAE1QAD7_9EUCA</name>
<dbReference type="GO" id="GO:0005524">
    <property type="term" value="F:ATP binding"/>
    <property type="evidence" value="ECO:0007669"/>
    <property type="project" value="UniProtKB-UniRule"/>
</dbReference>
<dbReference type="GO" id="GO:0003723">
    <property type="term" value="F:RNA binding"/>
    <property type="evidence" value="ECO:0007669"/>
    <property type="project" value="UniProtKB-UniRule"/>
</dbReference>
<comment type="similarity">
    <text evidence="7">Belongs to the DEAD box helicase family.</text>
</comment>
<evidence type="ECO:0000256" key="1">
    <source>
        <dbReference type="ARBA" id="ARBA00022741"/>
    </source>
</evidence>
<gene>
    <name evidence="12" type="ORF">Pmani_006393</name>
</gene>
<dbReference type="InterPro" id="IPR014001">
    <property type="entry name" value="Helicase_ATP-bd"/>
</dbReference>
<evidence type="ECO:0000259" key="10">
    <source>
        <dbReference type="PROSITE" id="PS51194"/>
    </source>
</evidence>
<feature type="compositionally biased region" description="Acidic residues" evidence="8">
    <location>
        <begin position="780"/>
        <end position="838"/>
    </location>
</feature>
<feature type="compositionally biased region" description="Acidic residues" evidence="8">
    <location>
        <begin position="604"/>
        <end position="613"/>
    </location>
</feature>
<evidence type="ECO:0000259" key="9">
    <source>
        <dbReference type="PROSITE" id="PS51192"/>
    </source>
</evidence>
<evidence type="ECO:0000259" key="11">
    <source>
        <dbReference type="PROSITE" id="PS51195"/>
    </source>
</evidence>
<organism evidence="12 13">
    <name type="scientific">Petrolisthes manimaculis</name>
    <dbReference type="NCBI Taxonomy" id="1843537"/>
    <lineage>
        <taxon>Eukaryota</taxon>
        <taxon>Metazoa</taxon>
        <taxon>Ecdysozoa</taxon>
        <taxon>Arthropoda</taxon>
        <taxon>Crustacea</taxon>
        <taxon>Multicrustacea</taxon>
        <taxon>Malacostraca</taxon>
        <taxon>Eumalacostraca</taxon>
        <taxon>Eucarida</taxon>
        <taxon>Decapoda</taxon>
        <taxon>Pleocyemata</taxon>
        <taxon>Anomura</taxon>
        <taxon>Galatheoidea</taxon>
        <taxon>Porcellanidae</taxon>
        <taxon>Petrolisthes</taxon>
    </lineage>
</organism>
<dbReference type="SMART" id="SM00487">
    <property type="entry name" value="DEXDc"/>
    <property type="match status" value="1"/>
</dbReference>
<evidence type="ECO:0000256" key="3">
    <source>
        <dbReference type="ARBA" id="ARBA00022806"/>
    </source>
</evidence>
<keyword evidence="13" id="KW-1185">Reference proteome</keyword>
<dbReference type="Pfam" id="PF00271">
    <property type="entry name" value="Helicase_C"/>
    <property type="match status" value="1"/>
</dbReference>
<feature type="region of interest" description="Disordered" evidence="8">
    <location>
        <begin position="578"/>
        <end position="615"/>
    </location>
</feature>
<evidence type="ECO:0000256" key="6">
    <source>
        <dbReference type="PROSITE-ProRule" id="PRU00552"/>
    </source>
</evidence>
<dbReference type="InterPro" id="IPR014014">
    <property type="entry name" value="RNA_helicase_DEAD_Q_motif"/>
</dbReference>
<comment type="catalytic activity">
    <reaction evidence="7">
        <text>ATP + H2O = ADP + phosphate + H(+)</text>
        <dbReference type="Rhea" id="RHEA:13065"/>
        <dbReference type="ChEBI" id="CHEBI:15377"/>
        <dbReference type="ChEBI" id="CHEBI:15378"/>
        <dbReference type="ChEBI" id="CHEBI:30616"/>
        <dbReference type="ChEBI" id="CHEBI:43474"/>
        <dbReference type="ChEBI" id="CHEBI:456216"/>
        <dbReference type="EC" id="3.6.4.13"/>
    </reaction>
</comment>
<comment type="function">
    <text evidence="7">RNA helicase.</text>
</comment>
<dbReference type="SUPFAM" id="SSF52540">
    <property type="entry name" value="P-loop containing nucleoside triphosphate hydrolases"/>
    <property type="match status" value="1"/>
</dbReference>
<reference evidence="12" key="1">
    <citation type="submission" date="2023-11" db="EMBL/GenBank/DDBJ databases">
        <title>Genome assemblies of two species of porcelain crab, Petrolisthes cinctipes and Petrolisthes manimaculis (Anomura: Porcellanidae).</title>
        <authorList>
            <person name="Angst P."/>
        </authorList>
    </citation>
    <scope>NUCLEOTIDE SEQUENCE</scope>
    <source>
        <strain evidence="12">PB745_02</strain>
        <tissue evidence="12">Gill</tissue>
    </source>
</reference>
<evidence type="ECO:0000313" key="12">
    <source>
        <dbReference type="EMBL" id="KAK4322876.1"/>
    </source>
</evidence>
<dbReference type="SMART" id="SM01178">
    <property type="entry name" value="DUF4217"/>
    <property type="match status" value="1"/>
</dbReference>
<comment type="caution">
    <text evidence="12">The sequence shown here is derived from an EMBL/GenBank/DDBJ whole genome shotgun (WGS) entry which is preliminary data.</text>
</comment>
<dbReference type="PROSITE" id="PS51195">
    <property type="entry name" value="Q_MOTIF"/>
    <property type="match status" value="1"/>
</dbReference>
<feature type="compositionally biased region" description="Acidic residues" evidence="8">
    <location>
        <begin position="743"/>
        <end position="760"/>
    </location>
</feature>
<proteinExistence type="inferred from homology"/>
<dbReference type="AlphaFoldDB" id="A0AAE1QAD7"/>